<feature type="region of interest" description="Disordered" evidence="2">
    <location>
        <begin position="672"/>
        <end position="694"/>
    </location>
</feature>
<evidence type="ECO:0000256" key="2">
    <source>
        <dbReference type="SAM" id="MobiDB-lite"/>
    </source>
</evidence>
<feature type="transmembrane region" description="Helical" evidence="3">
    <location>
        <begin position="391"/>
        <end position="413"/>
    </location>
</feature>
<accession>A0ABQ6M5W5</accession>
<sequence>MDIYSCELFAYKPESLPWDPYQIHADAEKGVVYVGDHDYTKVHAFYFDGAYLGRVEETEGNLGAPSDFTIYEGAYPPLSTFELPDSDVSEAGTDITVPLTLKNHRNLPIGSEFPASPDIYSIEATGLIPGTNYSSTITGSIGYDRAAPSSSALTASLKIPFIGDWTISLTGGNSNPQSFFGSPTSVTIFPASTDPASCTTTFPTVITAGSDFTATVSTFDAFLNPTSHAGNTFKFALDDGRLSSSVTRTDASASVDFSDIMTRAGSYKLEVTFDDKEVAGSPLYFEVLAAAPHALSSLHNIDFATLESRNTAKVPLELRVAPFDRFNNTLPTATGYAVSINDDAPTPLLPPSFSHTHQIPAGYSGSLRLSFTLDGVPIANSPVTISVSPDWTLAYVGAAMCVLLLVGLACFCWQRVQMKKQRKLERVERQNELKLSMDEKLVKDITTKVQKQNAYYTLEAGDVLSDIAKPVYVALTLKPGREWLLALVVVVGLLALVQAYISIPVRRKMLKHYRGIIEGDMLHIYAEAEYGKKKDGEQTVGKDNLKLKLDSVTLELTMEELNETTVLIESVPALIVFVIEIVVFPKELSWVSAVSGLISGVMLGRKTSGGTKKAELKAEKRELEEELEKLAGGKPTVRGSMMAVESVFGARKARALEEEVLETVEEGDVEMARLETRPAEPPLPGQVGEEVEEEDLRVQLEGLRRRNVELERRLQEKH</sequence>
<name>A0ABQ6M5W5_9STRA</name>
<organism evidence="4 5">
    <name type="scientific">Tetraparma gracilis</name>
    <dbReference type="NCBI Taxonomy" id="2962635"/>
    <lineage>
        <taxon>Eukaryota</taxon>
        <taxon>Sar</taxon>
        <taxon>Stramenopiles</taxon>
        <taxon>Ochrophyta</taxon>
        <taxon>Bolidophyceae</taxon>
        <taxon>Parmales</taxon>
        <taxon>Triparmaceae</taxon>
        <taxon>Tetraparma</taxon>
    </lineage>
</organism>
<evidence type="ECO:0000256" key="3">
    <source>
        <dbReference type="SAM" id="Phobius"/>
    </source>
</evidence>
<dbReference type="Gene3D" id="2.60.40.10">
    <property type="entry name" value="Immunoglobulins"/>
    <property type="match status" value="1"/>
</dbReference>
<keyword evidence="3" id="KW-0812">Transmembrane</keyword>
<dbReference type="InterPro" id="IPR013783">
    <property type="entry name" value="Ig-like_fold"/>
</dbReference>
<gene>
    <name evidence="4" type="ORF">TeGR_g175</name>
</gene>
<feature type="coiled-coil region" evidence="1">
    <location>
        <begin position="606"/>
        <end position="633"/>
    </location>
</feature>
<proteinExistence type="predicted"/>
<dbReference type="EMBL" id="BRYB01002465">
    <property type="protein sequence ID" value="GMI19981.1"/>
    <property type="molecule type" value="Genomic_DNA"/>
</dbReference>
<evidence type="ECO:0000313" key="4">
    <source>
        <dbReference type="EMBL" id="GMI19981.1"/>
    </source>
</evidence>
<reference evidence="4 5" key="1">
    <citation type="journal article" date="2023" name="Commun. Biol.">
        <title>Genome analysis of Parmales, the sister group of diatoms, reveals the evolutionary specialization of diatoms from phago-mixotrophs to photoautotrophs.</title>
        <authorList>
            <person name="Ban H."/>
            <person name="Sato S."/>
            <person name="Yoshikawa S."/>
            <person name="Yamada K."/>
            <person name="Nakamura Y."/>
            <person name="Ichinomiya M."/>
            <person name="Sato N."/>
            <person name="Blanc-Mathieu R."/>
            <person name="Endo H."/>
            <person name="Kuwata A."/>
            <person name="Ogata H."/>
        </authorList>
    </citation>
    <scope>NUCLEOTIDE SEQUENCE [LARGE SCALE GENOMIC DNA]</scope>
</reference>
<keyword evidence="1" id="KW-0175">Coiled coil</keyword>
<keyword evidence="5" id="KW-1185">Reference proteome</keyword>
<keyword evidence="3" id="KW-0472">Membrane</keyword>
<evidence type="ECO:0000256" key="1">
    <source>
        <dbReference type="SAM" id="Coils"/>
    </source>
</evidence>
<keyword evidence="3" id="KW-1133">Transmembrane helix</keyword>
<dbReference type="Proteomes" id="UP001165060">
    <property type="component" value="Unassembled WGS sequence"/>
</dbReference>
<protein>
    <submittedName>
        <fullName evidence="4">Uncharacterized protein</fullName>
    </submittedName>
</protein>
<evidence type="ECO:0000313" key="5">
    <source>
        <dbReference type="Proteomes" id="UP001165060"/>
    </source>
</evidence>
<comment type="caution">
    <text evidence="4">The sequence shown here is derived from an EMBL/GenBank/DDBJ whole genome shotgun (WGS) entry which is preliminary data.</text>
</comment>
<feature type="transmembrane region" description="Helical" evidence="3">
    <location>
        <begin position="483"/>
        <end position="501"/>
    </location>
</feature>